<dbReference type="EMBL" id="MU839844">
    <property type="protein sequence ID" value="KAK1750930.1"/>
    <property type="molecule type" value="Genomic_DNA"/>
</dbReference>
<keyword evidence="1" id="KW-0732">Signal</keyword>
<evidence type="ECO:0000313" key="4">
    <source>
        <dbReference type="Proteomes" id="UP001239445"/>
    </source>
</evidence>
<protein>
    <recommendedName>
        <fullName evidence="2">NTF2-like domain-containing protein</fullName>
    </recommendedName>
</protein>
<feature type="domain" description="NTF2-like" evidence="2">
    <location>
        <begin position="28"/>
        <end position="167"/>
    </location>
</feature>
<evidence type="ECO:0000256" key="1">
    <source>
        <dbReference type="SAM" id="SignalP"/>
    </source>
</evidence>
<feature type="chain" id="PRO_5042553737" description="NTF2-like domain-containing protein" evidence="1">
    <location>
        <begin position="16"/>
        <end position="179"/>
    </location>
</feature>
<evidence type="ECO:0000259" key="2">
    <source>
        <dbReference type="Pfam" id="PF26534"/>
    </source>
</evidence>
<comment type="caution">
    <text evidence="3">The sequence shown here is derived from an EMBL/GenBank/DDBJ whole genome shotgun (WGS) entry which is preliminary data.</text>
</comment>
<dbReference type="AlphaFoldDB" id="A0AAJ0F785"/>
<accession>A0AAJ0F785</accession>
<name>A0AAJ0F785_9PEZI</name>
<proteinExistence type="predicted"/>
<dbReference type="Pfam" id="PF26534">
    <property type="entry name" value="NTF2_7"/>
    <property type="match status" value="1"/>
</dbReference>
<dbReference type="Proteomes" id="UP001239445">
    <property type="component" value="Unassembled WGS sequence"/>
</dbReference>
<keyword evidence="4" id="KW-1185">Reference proteome</keyword>
<dbReference type="InterPro" id="IPR058645">
    <property type="entry name" value="NTF2-like_dom_7"/>
</dbReference>
<organism evidence="3 4">
    <name type="scientific">Echria macrotheca</name>
    <dbReference type="NCBI Taxonomy" id="438768"/>
    <lineage>
        <taxon>Eukaryota</taxon>
        <taxon>Fungi</taxon>
        <taxon>Dikarya</taxon>
        <taxon>Ascomycota</taxon>
        <taxon>Pezizomycotina</taxon>
        <taxon>Sordariomycetes</taxon>
        <taxon>Sordariomycetidae</taxon>
        <taxon>Sordariales</taxon>
        <taxon>Schizotheciaceae</taxon>
        <taxon>Echria</taxon>
    </lineage>
</organism>
<feature type="signal peptide" evidence="1">
    <location>
        <begin position="1"/>
        <end position="15"/>
    </location>
</feature>
<gene>
    <name evidence="3" type="ORF">QBC47DRAFT_89266</name>
</gene>
<reference evidence="3" key="1">
    <citation type="submission" date="2023-06" db="EMBL/GenBank/DDBJ databases">
        <title>Genome-scale phylogeny and comparative genomics of the fungal order Sordariales.</title>
        <authorList>
            <consortium name="Lawrence Berkeley National Laboratory"/>
            <person name="Hensen N."/>
            <person name="Bonometti L."/>
            <person name="Westerberg I."/>
            <person name="Brannstrom I.O."/>
            <person name="Guillou S."/>
            <person name="Cros-Aarteil S."/>
            <person name="Calhoun S."/>
            <person name="Haridas S."/>
            <person name="Kuo A."/>
            <person name="Mondo S."/>
            <person name="Pangilinan J."/>
            <person name="Riley R."/>
            <person name="Labutti K."/>
            <person name="Andreopoulos B."/>
            <person name="Lipzen A."/>
            <person name="Chen C."/>
            <person name="Yanf M."/>
            <person name="Daum C."/>
            <person name="Ng V."/>
            <person name="Clum A."/>
            <person name="Steindorff A."/>
            <person name="Ohm R."/>
            <person name="Martin F."/>
            <person name="Silar P."/>
            <person name="Natvig D."/>
            <person name="Lalanne C."/>
            <person name="Gautier V."/>
            <person name="Ament-Velasquez S.L."/>
            <person name="Kruys A."/>
            <person name="Hutchinson M.I."/>
            <person name="Powell A.J."/>
            <person name="Barry K."/>
            <person name="Miller A.N."/>
            <person name="Grigoriev I.V."/>
            <person name="Debuchy R."/>
            <person name="Gladieux P."/>
            <person name="Thoren M.H."/>
            <person name="Johannesson H."/>
        </authorList>
    </citation>
    <scope>NUCLEOTIDE SEQUENCE</scope>
    <source>
        <strain evidence="3">PSN4</strain>
    </source>
</reference>
<evidence type="ECO:0000313" key="3">
    <source>
        <dbReference type="EMBL" id="KAK1750930.1"/>
    </source>
</evidence>
<sequence>MQLTNLLVLAAGASAAVTGVSRRGDAKKCLCKSDVDVLVGKYKDILNAWKPEYADYIANEGFYDFSQSINTIAGLPDGFPIFPNKTAFVGYESTTPDNIPLTVEKVGPWNCDQIALIWNAKFAKAPVDPNNVRGITILGAKYEDKVWKIGSIDVEFDSIKYNKNLGGSTTPPPPPPSSS</sequence>